<gene>
    <name evidence="2" type="ORF">BDP27DRAFT_652535</name>
</gene>
<protein>
    <submittedName>
        <fullName evidence="2">Uncharacterized protein</fullName>
    </submittedName>
</protein>
<name>A0A9P5PPY2_9AGAR</name>
<evidence type="ECO:0000313" key="3">
    <source>
        <dbReference type="Proteomes" id="UP000772434"/>
    </source>
</evidence>
<proteinExistence type="predicted"/>
<organism evidence="2 3">
    <name type="scientific">Rhodocollybia butyracea</name>
    <dbReference type="NCBI Taxonomy" id="206335"/>
    <lineage>
        <taxon>Eukaryota</taxon>
        <taxon>Fungi</taxon>
        <taxon>Dikarya</taxon>
        <taxon>Basidiomycota</taxon>
        <taxon>Agaricomycotina</taxon>
        <taxon>Agaricomycetes</taxon>
        <taxon>Agaricomycetidae</taxon>
        <taxon>Agaricales</taxon>
        <taxon>Marasmiineae</taxon>
        <taxon>Omphalotaceae</taxon>
        <taxon>Rhodocollybia</taxon>
    </lineage>
</organism>
<dbReference type="EMBL" id="JADNRY010000045">
    <property type="protein sequence ID" value="KAF9069981.1"/>
    <property type="molecule type" value="Genomic_DNA"/>
</dbReference>
<sequence>MNYTRMFPQGKAGYLFLCLNIEVRQNQTHDICWASTCKPTCSPEIYEKMMQSRFSIATREQNIFNLKEMRNDQPLGKPANPQTEDQSLGPEE</sequence>
<accession>A0A9P5PPY2</accession>
<comment type="caution">
    <text evidence="2">The sequence shown here is derived from an EMBL/GenBank/DDBJ whole genome shotgun (WGS) entry which is preliminary data.</text>
</comment>
<feature type="region of interest" description="Disordered" evidence="1">
    <location>
        <begin position="68"/>
        <end position="92"/>
    </location>
</feature>
<dbReference type="AlphaFoldDB" id="A0A9P5PPY2"/>
<dbReference type="Proteomes" id="UP000772434">
    <property type="component" value="Unassembled WGS sequence"/>
</dbReference>
<reference evidence="2" key="1">
    <citation type="submission" date="2020-11" db="EMBL/GenBank/DDBJ databases">
        <authorList>
            <consortium name="DOE Joint Genome Institute"/>
            <person name="Ahrendt S."/>
            <person name="Riley R."/>
            <person name="Andreopoulos W."/>
            <person name="Labutti K."/>
            <person name="Pangilinan J."/>
            <person name="Ruiz-Duenas F.J."/>
            <person name="Barrasa J.M."/>
            <person name="Sanchez-Garcia M."/>
            <person name="Camarero S."/>
            <person name="Miyauchi S."/>
            <person name="Serrano A."/>
            <person name="Linde D."/>
            <person name="Babiker R."/>
            <person name="Drula E."/>
            <person name="Ayuso-Fernandez I."/>
            <person name="Pacheco R."/>
            <person name="Padilla G."/>
            <person name="Ferreira P."/>
            <person name="Barriuso J."/>
            <person name="Kellner H."/>
            <person name="Castanera R."/>
            <person name="Alfaro M."/>
            <person name="Ramirez L."/>
            <person name="Pisabarro A.G."/>
            <person name="Kuo A."/>
            <person name="Tritt A."/>
            <person name="Lipzen A."/>
            <person name="He G."/>
            <person name="Yan M."/>
            <person name="Ng V."/>
            <person name="Cullen D."/>
            <person name="Martin F."/>
            <person name="Rosso M.-N."/>
            <person name="Henrissat B."/>
            <person name="Hibbett D."/>
            <person name="Martinez A.T."/>
            <person name="Grigoriev I.V."/>
        </authorList>
    </citation>
    <scope>NUCLEOTIDE SEQUENCE</scope>
    <source>
        <strain evidence="2">AH 40177</strain>
    </source>
</reference>
<evidence type="ECO:0000313" key="2">
    <source>
        <dbReference type="EMBL" id="KAF9069981.1"/>
    </source>
</evidence>
<keyword evidence="3" id="KW-1185">Reference proteome</keyword>
<evidence type="ECO:0000256" key="1">
    <source>
        <dbReference type="SAM" id="MobiDB-lite"/>
    </source>
</evidence>